<dbReference type="InterPro" id="IPR035919">
    <property type="entry name" value="EAL_sf"/>
</dbReference>
<dbReference type="SMART" id="SM00052">
    <property type="entry name" value="EAL"/>
    <property type="match status" value="1"/>
</dbReference>
<dbReference type="Gene3D" id="3.30.70.270">
    <property type="match status" value="1"/>
</dbReference>
<dbReference type="RefSeq" id="WP_237360625.1">
    <property type="nucleotide sequence ID" value="NZ_CAKLDM010000001.1"/>
</dbReference>
<dbReference type="PROSITE" id="PS50883">
    <property type="entry name" value="EAL"/>
    <property type="match status" value="1"/>
</dbReference>
<dbReference type="SUPFAM" id="SSF141868">
    <property type="entry name" value="EAL domain-like"/>
    <property type="match status" value="1"/>
</dbReference>
<dbReference type="CDD" id="cd01948">
    <property type="entry name" value="EAL"/>
    <property type="match status" value="1"/>
</dbReference>
<dbReference type="SUPFAM" id="SSF55781">
    <property type="entry name" value="GAF domain-like"/>
    <property type="match status" value="1"/>
</dbReference>
<dbReference type="SMART" id="SM00267">
    <property type="entry name" value="GGDEF"/>
    <property type="match status" value="1"/>
</dbReference>
<evidence type="ECO:0008006" key="5">
    <source>
        <dbReference type="Google" id="ProtNLM"/>
    </source>
</evidence>
<reference evidence="3" key="1">
    <citation type="submission" date="2021-11" db="EMBL/GenBank/DDBJ databases">
        <authorList>
            <person name="Rodrigo-Torres L."/>
            <person name="Arahal R. D."/>
            <person name="Lucena T."/>
        </authorList>
    </citation>
    <scope>NUCLEOTIDE SEQUENCE</scope>
    <source>
        <strain evidence="3">CECT 7928</strain>
    </source>
</reference>
<dbReference type="InterPro" id="IPR001633">
    <property type="entry name" value="EAL_dom"/>
</dbReference>
<dbReference type="InterPro" id="IPR000160">
    <property type="entry name" value="GGDEF_dom"/>
</dbReference>
<dbReference type="InterPro" id="IPR029787">
    <property type="entry name" value="Nucleotide_cyclase"/>
</dbReference>
<name>A0ABN8E0G5_9VIBR</name>
<dbReference type="Pfam" id="PF00563">
    <property type="entry name" value="EAL"/>
    <property type="match status" value="1"/>
</dbReference>
<dbReference type="PROSITE" id="PS50887">
    <property type="entry name" value="GGDEF"/>
    <property type="match status" value="1"/>
</dbReference>
<dbReference type="CDD" id="cd01949">
    <property type="entry name" value="GGDEF"/>
    <property type="match status" value="1"/>
</dbReference>
<dbReference type="Proteomes" id="UP000838748">
    <property type="component" value="Unassembled WGS sequence"/>
</dbReference>
<dbReference type="PANTHER" id="PTHR33121:SF79">
    <property type="entry name" value="CYCLIC DI-GMP PHOSPHODIESTERASE PDED-RELATED"/>
    <property type="match status" value="1"/>
</dbReference>
<dbReference type="NCBIfam" id="TIGR00254">
    <property type="entry name" value="GGDEF"/>
    <property type="match status" value="1"/>
</dbReference>
<keyword evidence="4" id="KW-1185">Reference proteome</keyword>
<sequence>MASKIKVSSDIINFGTINNILLLEGKPLLDEVTKVLHKHFKTFSTGIVEIDKLHYNARTLSCCCKDEAYFEESYQLQGTPCEHVVKSEQLFFLYPSNLKNNFPYDISITKNNIMAYLGIPLRASSGEVLGILSSKFQHQLIDAEEVIRYHQILANVVVHGLRMKWLIERSDFLVNQLSYEVSHDNLTGLMNRSCLSDKLEALTSSPLDFFTLAYLDIDNFTHLNDVHGNYIGDQIIKYVAKVVVQTVPESHLVFRIAGDEYAFITFSNDPLEVCTNINKQLQAGFTDSSRNIRLSVSFGLARNTEKNNTPDQLILNASLALKSAKQSSTSRACCYDTQLSAQYYRRTMVIDALRNVLEKPIASNNDIYVAIQPIVKRHAQKWEHFEVLARWKSESLGGIPPVEFIAAAEESGLIIDLGERIVELACQSKQQMEAELGHKVMYSLNCSANQMNDSDRYLQHLTETIKRYGFVPQEFTIELTETVLLTKTDQVEEILAKLRSLGFRVALDDFGTGYSSLNYIHSYPIDCIKIDATFVRNMHNNETSERVVWLIIQLAQQLNVDLVAEGVEEQETLEKLYSMGCKQIQGYYYSPPKTTEDMIAQIMQKSINKLKVING</sequence>
<evidence type="ECO:0000313" key="3">
    <source>
        <dbReference type="EMBL" id="CAH0537731.1"/>
    </source>
</evidence>
<proteinExistence type="predicted"/>
<dbReference type="InterPro" id="IPR043128">
    <property type="entry name" value="Rev_trsase/Diguanyl_cyclase"/>
</dbReference>
<organism evidence="3 4">
    <name type="scientific">Vibrio marisflavi CECT 7928</name>
    <dbReference type="NCBI Taxonomy" id="634439"/>
    <lineage>
        <taxon>Bacteria</taxon>
        <taxon>Pseudomonadati</taxon>
        <taxon>Pseudomonadota</taxon>
        <taxon>Gammaproteobacteria</taxon>
        <taxon>Vibrionales</taxon>
        <taxon>Vibrionaceae</taxon>
        <taxon>Vibrio</taxon>
    </lineage>
</organism>
<dbReference type="SUPFAM" id="SSF55073">
    <property type="entry name" value="Nucleotide cyclase"/>
    <property type="match status" value="1"/>
</dbReference>
<dbReference type="PANTHER" id="PTHR33121">
    <property type="entry name" value="CYCLIC DI-GMP PHOSPHODIESTERASE PDEF"/>
    <property type="match status" value="1"/>
</dbReference>
<feature type="domain" description="GGDEF" evidence="2">
    <location>
        <begin position="208"/>
        <end position="337"/>
    </location>
</feature>
<evidence type="ECO:0000259" key="1">
    <source>
        <dbReference type="PROSITE" id="PS50883"/>
    </source>
</evidence>
<accession>A0ABN8E0G5</accession>
<gene>
    <name evidence="3" type="ORF">VMF7928_01283</name>
</gene>
<dbReference type="Gene3D" id="3.20.20.450">
    <property type="entry name" value="EAL domain"/>
    <property type="match status" value="1"/>
</dbReference>
<dbReference type="InterPro" id="IPR050706">
    <property type="entry name" value="Cyclic-di-GMP_PDE-like"/>
</dbReference>
<dbReference type="Pfam" id="PF00990">
    <property type="entry name" value="GGDEF"/>
    <property type="match status" value="1"/>
</dbReference>
<evidence type="ECO:0000259" key="2">
    <source>
        <dbReference type="PROSITE" id="PS50887"/>
    </source>
</evidence>
<protein>
    <recommendedName>
        <fullName evidence="5">Diguanylate cyclase</fullName>
    </recommendedName>
</protein>
<feature type="domain" description="EAL" evidence="1">
    <location>
        <begin position="346"/>
        <end position="606"/>
    </location>
</feature>
<evidence type="ECO:0000313" key="4">
    <source>
        <dbReference type="Proteomes" id="UP000838748"/>
    </source>
</evidence>
<comment type="caution">
    <text evidence="3">The sequence shown here is derived from an EMBL/GenBank/DDBJ whole genome shotgun (WGS) entry which is preliminary data.</text>
</comment>
<dbReference type="EMBL" id="CAKLDM010000001">
    <property type="protein sequence ID" value="CAH0537731.1"/>
    <property type="molecule type" value="Genomic_DNA"/>
</dbReference>